<reference evidence="1" key="1">
    <citation type="submission" date="2020-08" db="EMBL/GenBank/DDBJ databases">
        <title>Multicomponent nature underlies the extraordinary mechanical properties of spider dragline silk.</title>
        <authorList>
            <person name="Kono N."/>
            <person name="Nakamura H."/>
            <person name="Mori M."/>
            <person name="Yoshida Y."/>
            <person name="Ohtoshi R."/>
            <person name="Malay A.D."/>
            <person name="Moran D.A.P."/>
            <person name="Tomita M."/>
            <person name="Numata K."/>
            <person name="Arakawa K."/>
        </authorList>
    </citation>
    <scope>NUCLEOTIDE SEQUENCE</scope>
</reference>
<sequence length="105" mass="11774">MGDKVPITNSAPSPSPRVNYSLTATNNSSFLGKKFRALKATRLPRQSRGSRKRIGITGRKPIVSKLVKVYCTTFINGEVRVNAFNGELEKMHLLLTTFEDELNEY</sequence>
<comment type="caution">
    <text evidence="1">The sequence shown here is derived from an EMBL/GenBank/DDBJ whole genome shotgun (WGS) entry which is preliminary data.</text>
</comment>
<evidence type="ECO:0000313" key="2">
    <source>
        <dbReference type="Proteomes" id="UP000887013"/>
    </source>
</evidence>
<organism evidence="1 2">
    <name type="scientific">Nephila pilipes</name>
    <name type="common">Giant wood spider</name>
    <name type="synonym">Nephila maculata</name>
    <dbReference type="NCBI Taxonomy" id="299642"/>
    <lineage>
        <taxon>Eukaryota</taxon>
        <taxon>Metazoa</taxon>
        <taxon>Ecdysozoa</taxon>
        <taxon>Arthropoda</taxon>
        <taxon>Chelicerata</taxon>
        <taxon>Arachnida</taxon>
        <taxon>Araneae</taxon>
        <taxon>Araneomorphae</taxon>
        <taxon>Entelegynae</taxon>
        <taxon>Araneoidea</taxon>
        <taxon>Nephilidae</taxon>
        <taxon>Nephila</taxon>
    </lineage>
</organism>
<accession>A0A8X6UA20</accession>
<dbReference type="EMBL" id="BMAW01077831">
    <property type="protein sequence ID" value="GFU08360.1"/>
    <property type="molecule type" value="Genomic_DNA"/>
</dbReference>
<name>A0A8X6UA20_NEPPI</name>
<proteinExistence type="predicted"/>
<dbReference type="AlphaFoldDB" id="A0A8X6UA20"/>
<gene>
    <name evidence="1" type="ORF">NPIL_269691</name>
</gene>
<evidence type="ECO:0000313" key="1">
    <source>
        <dbReference type="EMBL" id="GFU08360.1"/>
    </source>
</evidence>
<protein>
    <submittedName>
        <fullName evidence="1">Uncharacterized protein</fullName>
    </submittedName>
</protein>
<keyword evidence="2" id="KW-1185">Reference proteome</keyword>
<dbReference type="Proteomes" id="UP000887013">
    <property type="component" value="Unassembled WGS sequence"/>
</dbReference>